<sequence length="792" mass="84963">MDPFSLIAGCISITATIAETSSTIAQFVRHVRDARNDLVAIEGHLSRLKMTIELIQTEYGDQNNPAQVPENILIQTTDVLSSCVSIIKDIEKLLQAHGPGQHTAPLKWAVSGRGVAAALNKQLAAHTSTLQMSLEVSSLVISQSVKSDTTDLKHASIEIKVDTEQLILNTEQIMDEMTRLKAQVAHNLGQPYTGGKTDIINRYLDSLSGALSEYAGSVRAPSTYAGSMRVPSTYAGSVRVASTYAGSVSSPSVHTRSAGSIAAPWSYAESMASPMDRGGRDVISELTEGVSRASLIGTPTAKHRNFSAPSLYGPHQGQGNEAFDTSRSRAESMHSPSHAKSPSSDGSIGAASHYSSPATESSAGSICALARQESRSSFYSVHAPGFRSPEPGNYPDYQISQVAPANGFASAKPPELVFQADFAPGAGAVPWRSRRQLIVLCPKDVGMVIGYSLNSGRQAWRQRLFLRANVTGDVTRLGTSPDDRYFFLVDEHGGRIYRTPMFELAHAVAAKTKLLDLAFSSDSAHLALEFAPRVTSATRANAATSHMYGPASKTGAGGGTTPFDLRQRVEPPKVYTPDTQVAITDDGAGLFRFALRLSRAGSWEHTLECQAADGSGELAWSVLWPPQGTFEGATLLKRFHKRDGRLYAVAWCVETEQLFYQALVDGGVKPAEDGVGVFGFAGRQPAAIMLGGGAIATDDTFTAVDKEHGCFDFDGPDAVAVVRWATTFRTNLVVDVWDAEGGVRRAAVATPHSKIEWVKVFWTKSSQSAKRHLFLSLSGNATPGKAEVWRLD</sequence>
<accession>A0AA40E546</accession>
<dbReference type="EMBL" id="JAUKUA010000002">
    <property type="protein sequence ID" value="KAK0724296.1"/>
    <property type="molecule type" value="Genomic_DNA"/>
</dbReference>
<feature type="region of interest" description="Disordered" evidence="1">
    <location>
        <begin position="305"/>
        <end position="360"/>
    </location>
</feature>
<evidence type="ECO:0000313" key="3">
    <source>
        <dbReference type="Proteomes" id="UP001172102"/>
    </source>
</evidence>
<name>A0AA40E546_9PEZI</name>
<keyword evidence="3" id="KW-1185">Reference proteome</keyword>
<evidence type="ECO:0000313" key="2">
    <source>
        <dbReference type="EMBL" id="KAK0724296.1"/>
    </source>
</evidence>
<evidence type="ECO:0000256" key="1">
    <source>
        <dbReference type="SAM" id="MobiDB-lite"/>
    </source>
</evidence>
<feature type="compositionally biased region" description="Polar residues" evidence="1">
    <location>
        <begin position="334"/>
        <end position="346"/>
    </location>
</feature>
<dbReference type="Proteomes" id="UP001172102">
    <property type="component" value="Unassembled WGS sequence"/>
</dbReference>
<comment type="caution">
    <text evidence="2">The sequence shown here is derived from an EMBL/GenBank/DDBJ whole genome shotgun (WGS) entry which is preliminary data.</text>
</comment>
<organism evidence="2 3">
    <name type="scientific">Lasiosphaeris hirsuta</name>
    <dbReference type="NCBI Taxonomy" id="260670"/>
    <lineage>
        <taxon>Eukaryota</taxon>
        <taxon>Fungi</taxon>
        <taxon>Dikarya</taxon>
        <taxon>Ascomycota</taxon>
        <taxon>Pezizomycotina</taxon>
        <taxon>Sordariomycetes</taxon>
        <taxon>Sordariomycetidae</taxon>
        <taxon>Sordariales</taxon>
        <taxon>Lasiosphaeriaceae</taxon>
        <taxon>Lasiosphaeris</taxon>
    </lineage>
</organism>
<evidence type="ECO:0008006" key="4">
    <source>
        <dbReference type="Google" id="ProtNLM"/>
    </source>
</evidence>
<gene>
    <name evidence="2" type="ORF">B0H67DRAFT_567601</name>
</gene>
<protein>
    <recommendedName>
        <fullName evidence="4">Fungal N-terminal domain-containing protein</fullName>
    </recommendedName>
</protein>
<proteinExistence type="predicted"/>
<dbReference type="AlphaFoldDB" id="A0AA40E546"/>
<reference evidence="2" key="1">
    <citation type="submission" date="2023-06" db="EMBL/GenBank/DDBJ databases">
        <title>Genome-scale phylogeny and comparative genomics of the fungal order Sordariales.</title>
        <authorList>
            <consortium name="Lawrence Berkeley National Laboratory"/>
            <person name="Hensen N."/>
            <person name="Bonometti L."/>
            <person name="Westerberg I."/>
            <person name="Brannstrom I.O."/>
            <person name="Guillou S."/>
            <person name="Cros-Aarteil S."/>
            <person name="Calhoun S."/>
            <person name="Haridas S."/>
            <person name="Kuo A."/>
            <person name="Mondo S."/>
            <person name="Pangilinan J."/>
            <person name="Riley R."/>
            <person name="Labutti K."/>
            <person name="Andreopoulos B."/>
            <person name="Lipzen A."/>
            <person name="Chen C."/>
            <person name="Yanf M."/>
            <person name="Daum C."/>
            <person name="Ng V."/>
            <person name="Clum A."/>
            <person name="Steindorff A."/>
            <person name="Ohm R."/>
            <person name="Martin F."/>
            <person name="Silar P."/>
            <person name="Natvig D."/>
            <person name="Lalanne C."/>
            <person name="Gautier V."/>
            <person name="Ament-Velasquez S.L."/>
            <person name="Kruys A."/>
            <person name="Hutchinson M.I."/>
            <person name="Powell A.J."/>
            <person name="Barry K."/>
            <person name="Miller A.N."/>
            <person name="Grigoriev I.V."/>
            <person name="Debuchy R."/>
            <person name="Gladieux P."/>
            <person name="Thoren M.H."/>
            <person name="Johannesson H."/>
        </authorList>
    </citation>
    <scope>NUCLEOTIDE SEQUENCE</scope>
    <source>
        <strain evidence="2">SMH4607-1</strain>
    </source>
</reference>